<dbReference type="EMBL" id="FNIL01000004">
    <property type="protein sequence ID" value="SDN87318.1"/>
    <property type="molecule type" value="Genomic_DNA"/>
</dbReference>
<dbReference type="AlphaFoldDB" id="A0A1H0EY47"/>
<evidence type="ECO:0000259" key="5">
    <source>
        <dbReference type="PROSITE" id="PS50113"/>
    </source>
</evidence>
<dbReference type="SUPFAM" id="SSF58104">
    <property type="entry name" value="Methyl-accepting chemotaxis protein (MCP) signaling domain"/>
    <property type="match status" value="1"/>
</dbReference>
<dbReference type="PANTHER" id="PTHR32089:SF112">
    <property type="entry name" value="LYSOZYME-LIKE PROTEIN-RELATED"/>
    <property type="match status" value="1"/>
</dbReference>
<dbReference type="PROSITE" id="PS50111">
    <property type="entry name" value="CHEMOTAXIS_TRANSDUC_2"/>
    <property type="match status" value="1"/>
</dbReference>
<dbReference type="GO" id="GO:0016020">
    <property type="term" value="C:membrane"/>
    <property type="evidence" value="ECO:0007669"/>
    <property type="project" value="InterPro"/>
</dbReference>
<sequence>MTVTVQEIQNDLIVSTIEQNLAIIRFNRNREVDYVNDIFADAMGYRKEKMIGMDHQTFCFEDFTSSSSYHKFWESLFAGKQFQDKIERRKADGKKIELEATYMPIFDENHREVIGVMKIATDITVRQDAVTNMAEELRELAEDLNHRAEEGIQRSQNLLESINKIAEESSGNAAMLTSLNQQTDTISAIVKTIREIAAQTNLLALNAAIEAARAGTHGRGFDVVAKEVRKLSQRVDSSIGEIKGGIDAITKEIENISTGITSVKISVAEGQEKILNTVHDFQEITSSSDQLKDKSKKFLKII</sequence>
<dbReference type="Pfam" id="PF08448">
    <property type="entry name" value="PAS_4"/>
    <property type="match status" value="1"/>
</dbReference>
<dbReference type="InterPro" id="IPR035965">
    <property type="entry name" value="PAS-like_dom_sf"/>
</dbReference>
<keyword evidence="1 2" id="KW-0807">Transducer</keyword>
<evidence type="ECO:0000259" key="4">
    <source>
        <dbReference type="PROSITE" id="PS50111"/>
    </source>
</evidence>
<evidence type="ECO:0000256" key="1">
    <source>
        <dbReference type="ARBA" id="ARBA00023224"/>
    </source>
</evidence>
<accession>A0A1H0EY47</accession>
<dbReference type="InterPro" id="IPR004089">
    <property type="entry name" value="MCPsignal_dom"/>
</dbReference>
<dbReference type="PANTHER" id="PTHR32089">
    <property type="entry name" value="METHYL-ACCEPTING CHEMOTAXIS PROTEIN MCPB"/>
    <property type="match status" value="1"/>
</dbReference>
<dbReference type="OrthoDB" id="9765776at2"/>
<gene>
    <name evidence="6" type="ORF">SAMN04488053_104117</name>
</gene>
<keyword evidence="7" id="KW-1185">Reference proteome</keyword>
<evidence type="ECO:0000313" key="7">
    <source>
        <dbReference type="Proteomes" id="UP000198778"/>
    </source>
</evidence>
<evidence type="ECO:0000256" key="2">
    <source>
        <dbReference type="PROSITE-ProRule" id="PRU00284"/>
    </source>
</evidence>
<evidence type="ECO:0000256" key="3">
    <source>
        <dbReference type="SAM" id="Coils"/>
    </source>
</evidence>
<feature type="domain" description="PAC" evidence="5">
    <location>
        <begin position="80"/>
        <end position="135"/>
    </location>
</feature>
<feature type="coiled-coil region" evidence="3">
    <location>
        <begin position="127"/>
        <end position="154"/>
    </location>
</feature>
<dbReference type="Gene3D" id="3.30.450.20">
    <property type="entry name" value="PAS domain"/>
    <property type="match status" value="1"/>
</dbReference>
<evidence type="ECO:0000313" key="6">
    <source>
        <dbReference type="EMBL" id="SDN87318.1"/>
    </source>
</evidence>
<proteinExistence type="predicted"/>
<reference evidence="7" key="1">
    <citation type="submission" date="2016-10" db="EMBL/GenBank/DDBJ databases">
        <authorList>
            <person name="Varghese N."/>
            <person name="Submissions S."/>
        </authorList>
    </citation>
    <scope>NUCLEOTIDE SEQUENCE [LARGE SCALE GENOMIC DNA]</scope>
    <source>
        <strain evidence="7">CGMCC 1.10369</strain>
    </source>
</reference>
<dbReference type="SMART" id="SM00283">
    <property type="entry name" value="MA"/>
    <property type="match status" value="1"/>
</dbReference>
<keyword evidence="3" id="KW-0175">Coiled coil</keyword>
<dbReference type="InterPro" id="IPR000014">
    <property type="entry name" value="PAS"/>
</dbReference>
<dbReference type="PROSITE" id="PS50113">
    <property type="entry name" value="PAC"/>
    <property type="match status" value="1"/>
</dbReference>
<protein>
    <submittedName>
        <fullName evidence="6">Methyl-accepting chemotaxis sensory transducer with Pas/Pac sensor</fullName>
    </submittedName>
</protein>
<dbReference type="CDD" id="cd00130">
    <property type="entry name" value="PAS"/>
    <property type="match status" value="1"/>
</dbReference>
<dbReference type="InterPro" id="IPR013656">
    <property type="entry name" value="PAS_4"/>
</dbReference>
<dbReference type="SUPFAM" id="SSF55785">
    <property type="entry name" value="PYP-like sensor domain (PAS domain)"/>
    <property type="match status" value="1"/>
</dbReference>
<name>A0A1H0EY47_9BACI</name>
<dbReference type="Pfam" id="PF00015">
    <property type="entry name" value="MCPsignal"/>
    <property type="match status" value="1"/>
</dbReference>
<dbReference type="GO" id="GO:0007165">
    <property type="term" value="P:signal transduction"/>
    <property type="evidence" value="ECO:0007669"/>
    <property type="project" value="UniProtKB-KW"/>
</dbReference>
<dbReference type="Gene3D" id="1.10.287.950">
    <property type="entry name" value="Methyl-accepting chemotaxis protein"/>
    <property type="match status" value="1"/>
</dbReference>
<dbReference type="NCBIfam" id="TIGR00229">
    <property type="entry name" value="sensory_box"/>
    <property type="match status" value="1"/>
</dbReference>
<dbReference type="RefSeq" id="WP_090842553.1">
    <property type="nucleotide sequence ID" value="NZ_FNIL01000004.1"/>
</dbReference>
<feature type="domain" description="Methyl-accepting transducer" evidence="4">
    <location>
        <begin position="122"/>
        <end position="302"/>
    </location>
</feature>
<organism evidence="6 7">
    <name type="scientific">Alkalicoccus daliensis</name>
    <dbReference type="NCBI Taxonomy" id="745820"/>
    <lineage>
        <taxon>Bacteria</taxon>
        <taxon>Bacillati</taxon>
        <taxon>Bacillota</taxon>
        <taxon>Bacilli</taxon>
        <taxon>Bacillales</taxon>
        <taxon>Bacillaceae</taxon>
        <taxon>Alkalicoccus</taxon>
    </lineage>
</organism>
<dbReference type="InterPro" id="IPR000700">
    <property type="entry name" value="PAS-assoc_C"/>
</dbReference>
<dbReference type="Proteomes" id="UP000198778">
    <property type="component" value="Unassembled WGS sequence"/>
</dbReference>
<dbReference type="STRING" id="745820.SAMN04488053_104117"/>